<organism evidence="3">
    <name type="scientific">freshwater metagenome</name>
    <dbReference type="NCBI Taxonomy" id="449393"/>
    <lineage>
        <taxon>unclassified sequences</taxon>
        <taxon>metagenomes</taxon>
        <taxon>ecological metagenomes</taxon>
    </lineage>
</organism>
<evidence type="ECO:0000313" key="2">
    <source>
        <dbReference type="EMBL" id="CAB4764071.1"/>
    </source>
</evidence>
<evidence type="ECO:0000313" key="4">
    <source>
        <dbReference type="EMBL" id="CAB4935211.1"/>
    </source>
</evidence>
<evidence type="ECO:0000259" key="1">
    <source>
        <dbReference type="PROSITE" id="PS50106"/>
    </source>
</evidence>
<dbReference type="InterPro" id="IPR007549">
    <property type="entry name" value="DUF512"/>
</dbReference>
<dbReference type="Pfam" id="PF17820">
    <property type="entry name" value="PDZ_6"/>
    <property type="match status" value="1"/>
</dbReference>
<dbReference type="InterPro" id="IPR058240">
    <property type="entry name" value="rSAM_sf"/>
</dbReference>
<dbReference type="Pfam" id="PF19238">
    <property type="entry name" value="Radical_SAM_2"/>
    <property type="match status" value="1"/>
</dbReference>
<dbReference type="InterPro" id="IPR041489">
    <property type="entry name" value="PDZ_6"/>
</dbReference>
<dbReference type="AlphaFoldDB" id="A0A6J7ACK6"/>
<dbReference type="SUPFAM" id="SSF102114">
    <property type="entry name" value="Radical SAM enzymes"/>
    <property type="match status" value="1"/>
</dbReference>
<dbReference type="EMBL" id="CAFBMH010000172">
    <property type="protein sequence ID" value="CAB4935211.1"/>
    <property type="molecule type" value="Genomic_DNA"/>
</dbReference>
<proteinExistence type="predicted"/>
<dbReference type="InterPro" id="IPR036034">
    <property type="entry name" value="PDZ_sf"/>
</dbReference>
<dbReference type="EMBL" id="CAFABA010000049">
    <property type="protein sequence ID" value="CAB4829989.1"/>
    <property type="molecule type" value="Genomic_DNA"/>
</dbReference>
<dbReference type="EMBL" id="CAEZYR010000124">
    <property type="protein sequence ID" value="CAB4764071.1"/>
    <property type="molecule type" value="Genomic_DNA"/>
</dbReference>
<evidence type="ECO:0000313" key="3">
    <source>
        <dbReference type="EMBL" id="CAB4829989.1"/>
    </source>
</evidence>
<protein>
    <submittedName>
        <fullName evidence="3">Unannotated protein</fullName>
    </submittedName>
</protein>
<feature type="domain" description="PDZ" evidence="1">
    <location>
        <begin position="16"/>
        <end position="78"/>
    </location>
</feature>
<dbReference type="PROSITE" id="PS50106">
    <property type="entry name" value="PDZ"/>
    <property type="match status" value="1"/>
</dbReference>
<accession>A0A6J7ACK6</accession>
<reference evidence="3" key="1">
    <citation type="submission" date="2020-05" db="EMBL/GenBank/DDBJ databases">
        <authorList>
            <person name="Chiriac C."/>
            <person name="Salcher M."/>
            <person name="Ghai R."/>
            <person name="Kavagutti S V."/>
        </authorList>
    </citation>
    <scope>NUCLEOTIDE SEQUENCE</scope>
</reference>
<dbReference type="InterPro" id="IPR045375">
    <property type="entry name" value="Put_radical_SAM-like_N"/>
</dbReference>
<name>A0A6J7ACK6_9ZZZZ</name>
<dbReference type="InterPro" id="IPR013785">
    <property type="entry name" value="Aldolase_TIM"/>
</dbReference>
<dbReference type="Gene3D" id="2.30.42.10">
    <property type="match status" value="1"/>
</dbReference>
<dbReference type="SUPFAM" id="SSF50156">
    <property type="entry name" value="PDZ domain-like"/>
    <property type="match status" value="1"/>
</dbReference>
<sequence length="467" mass="50624">MALSTAPPAAPAPPRVLSVTDGSAAARAGIVPGDEILAIDGAVPRDVLEYQRLVDEADVVVSLRRGGIEIDLEVPKREGELFGVEVHAALFDQVRTCDNHCEFCFIYQLPPGMRKSLYLKDDDYRLSFLYGNFTTLTRFTEADLERVITEGLSPLHVSIHSADHAARNDLLRNRRGGPSLRWLRALLDHHIEVHGQIVVCPGLNDADELDHTLAELLDQYAELATVCVVPLGISKYNKEPRMREHTSAEAAQVVDIVAFWQDAFLAHTGRRVVHAADEYYLLAGRPFPSPEVYEGFAMHEDGVGMAQTFALEFRGDTHGTTGTRAGFFDWVDGAPAEGYRSPRQPAAPAGSVVLRPRRNAPVAILTGPLGAAVLEPLVASLGRTDVRVLTVANEFFGGNTGVTGLMVGADVARVLAAEPHGHRYLLPDVCLTHGVFLDGIAPADLPRVVEVLPTDGHALRAALKECP</sequence>
<dbReference type="InterPro" id="IPR001478">
    <property type="entry name" value="PDZ"/>
</dbReference>
<gene>
    <name evidence="2" type="ORF">UFOPK2754_02613</name>
    <name evidence="3" type="ORF">UFOPK3139_01361</name>
    <name evidence="4" type="ORF">UFOPK3543_02909</name>
</gene>
<dbReference type="Pfam" id="PF04459">
    <property type="entry name" value="DUF512"/>
    <property type="match status" value="1"/>
</dbReference>
<dbReference type="Gene3D" id="3.20.20.70">
    <property type="entry name" value="Aldolase class I"/>
    <property type="match status" value="1"/>
</dbReference>